<gene>
    <name evidence="7" type="ORF">ACFO5X_11790</name>
</gene>
<keyword evidence="3 5" id="KW-1133">Transmembrane helix</keyword>
<keyword evidence="2 5" id="KW-0812">Transmembrane</keyword>
<reference evidence="8" key="1">
    <citation type="journal article" date="2019" name="Int. J. Syst. Evol. Microbiol.">
        <title>The Global Catalogue of Microorganisms (GCM) 10K type strain sequencing project: providing services to taxonomists for standard genome sequencing and annotation.</title>
        <authorList>
            <consortium name="The Broad Institute Genomics Platform"/>
            <consortium name="The Broad Institute Genome Sequencing Center for Infectious Disease"/>
            <person name="Wu L."/>
            <person name="Ma J."/>
        </authorList>
    </citation>
    <scope>NUCLEOTIDE SEQUENCE [LARGE SCALE GENOMIC DNA]</scope>
    <source>
        <strain evidence="8">CGMCC 4.7283</strain>
    </source>
</reference>
<comment type="subcellular location">
    <subcellularLocation>
        <location evidence="1">Membrane</location>
        <topology evidence="1">Multi-pass membrane protein</topology>
    </subcellularLocation>
</comment>
<organism evidence="7 8">
    <name type="scientific">Seohaeicola nanhaiensis</name>
    <dbReference type="NCBI Taxonomy" id="1387282"/>
    <lineage>
        <taxon>Bacteria</taxon>
        <taxon>Pseudomonadati</taxon>
        <taxon>Pseudomonadota</taxon>
        <taxon>Alphaproteobacteria</taxon>
        <taxon>Rhodobacterales</taxon>
        <taxon>Roseobacteraceae</taxon>
        <taxon>Seohaeicola</taxon>
    </lineage>
</organism>
<evidence type="ECO:0000256" key="1">
    <source>
        <dbReference type="ARBA" id="ARBA00004141"/>
    </source>
</evidence>
<keyword evidence="4 5" id="KW-0472">Membrane</keyword>
<evidence type="ECO:0000259" key="6">
    <source>
        <dbReference type="Pfam" id="PF00520"/>
    </source>
</evidence>
<dbReference type="PANTHER" id="PTHR10037">
    <property type="entry name" value="VOLTAGE-GATED CATION CHANNEL CALCIUM AND SODIUM"/>
    <property type="match status" value="1"/>
</dbReference>
<evidence type="ECO:0000313" key="8">
    <source>
        <dbReference type="Proteomes" id="UP001595973"/>
    </source>
</evidence>
<dbReference type="EMBL" id="JBHSGI010000009">
    <property type="protein sequence ID" value="MFC4669239.1"/>
    <property type="molecule type" value="Genomic_DNA"/>
</dbReference>
<sequence>MTFAARVVDSTLFQRFIICVILVNAVILGLMTLDLTPETLRLLLLVDYLCLAIFVGEMALKLAVYRRTFFQDGWNNFDLIVVGIAVLPDAGGLGVLRTLRVLRLMRLISVVPSMRRVITGMFLAIPGGASVAAVLAILYYVGAIIGFSFFHETVPEYFGTIGATFFTLFRMMTLEGWPDIAGEVMRRHPHAWIYFVAFIILTTFTTLNLLFGIIVDAMQNAKEEDVREQMAEHGIPPDQETPEIRLVMMERDIREIRAMLESMAPQRRHSAAE</sequence>
<dbReference type="SUPFAM" id="SSF81324">
    <property type="entry name" value="Voltage-gated potassium channels"/>
    <property type="match status" value="1"/>
</dbReference>
<evidence type="ECO:0000256" key="2">
    <source>
        <dbReference type="ARBA" id="ARBA00022692"/>
    </source>
</evidence>
<accession>A0ABV9KHA2</accession>
<dbReference type="InterPro" id="IPR027359">
    <property type="entry name" value="Volt_channel_dom_sf"/>
</dbReference>
<feature type="transmembrane region" description="Helical" evidence="5">
    <location>
        <begin position="117"/>
        <end position="142"/>
    </location>
</feature>
<dbReference type="Proteomes" id="UP001595973">
    <property type="component" value="Unassembled WGS sequence"/>
</dbReference>
<evidence type="ECO:0000256" key="5">
    <source>
        <dbReference type="SAM" id="Phobius"/>
    </source>
</evidence>
<dbReference type="InterPro" id="IPR043203">
    <property type="entry name" value="VGCC_Ca_Na"/>
</dbReference>
<dbReference type="Gene3D" id="1.10.287.70">
    <property type="match status" value="1"/>
</dbReference>
<feature type="transmembrane region" description="Helical" evidence="5">
    <location>
        <begin position="12"/>
        <end position="30"/>
    </location>
</feature>
<comment type="caution">
    <text evidence="7">The sequence shown here is derived from an EMBL/GenBank/DDBJ whole genome shotgun (WGS) entry which is preliminary data.</text>
</comment>
<dbReference type="Gene3D" id="1.20.120.350">
    <property type="entry name" value="Voltage-gated potassium channels. Chain C"/>
    <property type="match status" value="1"/>
</dbReference>
<evidence type="ECO:0000256" key="3">
    <source>
        <dbReference type="ARBA" id="ARBA00022989"/>
    </source>
</evidence>
<protein>
    <submittedName>
        <fullName evidence="7">Ion transporter</fullName>
    </submittedName>
</protein>
<feature type="domain" description="Ion transport" evidence="6">
    <location>
        <begin position="11"/>
        <end position="224"/>
    </location>
</feature>
<keyword evidence="8" id="KW-1185">Reference proteome</keyword>
<name>A0ABV9KHA2_9RHOB</name>
<dbReference type="InterPro" id="IPR005821">
    <property type="entry name" value="Ion_trans_dom"/>
</dbReference>
<feature type="transmembrane region" description="Helical" evidence="5">
    <location>
        <begin position="77"/>
        <end position="96"/>
    </location>
</feature>
<proteinExistence type="predicted"/>
<feature type="transmembrane region" description="Helical" evidence="5">
    <location>
        <begin position="192"/>
        <end position="215"/>
    </location>
</feature>
<dbReference type="Pfam" id="PF00520">
    <property type="entry name" value="Ion_trans"/>
    <property type="match status" value="1"/>
</dbReference>
<feature type="transmembrane region" description="Helical" evidence="5">
    <location>
        <begin position="42"/>
        <end position="65"/>
    </location>
</feature>
<feature type="transmembrane region" description="Helical" evidence="5">
    <location>
        <begin position="154"/>
        <end position="171"/>
    </location>
</feature>
<evidence type="ECO:0000256" key="4">
    <source>
        <dbReference type="ARBA" id="ARBA00023136"/>
    </source>
</evidence>
<dbReference type="PANTHER" id="PTHR10037:SF62">
    <property type="entry name" value="SODIUM CHANNEL PROTEIN 60E"/>
    <property type="match status" value="1"/>
</dbReference>
<evidence type="ECO:0000313" key="7">
    <source>
        <dbReference type="EMBL" id="MFC4669239.1"/>
    </source>
</evidence>
<dbReference type="RefSeq" id="WP_380717650.1">
    <property type="nucleotide sequence ID" value="NZ_JBHSGI010000009.1"/>
</dbReference>